<feature type="compositionally biased region" description="Low complexity" evidence="1">
    <location>
        <begin position="242"/>
        <end position="254"/>
    </location>
</feature>
<dbReference type="RefSeq" id="XP_018273724.1">
    <property type="nucleotide sequence ID" value="XM_018415872.1"/>
</dbReference>
<feature type="compositionally biased region" description="Low complexity" evidence="1">
    <location>
        <begin position="886"/>
        <end position="912"/>
    </location>
</feature>
<feature type="region of interest" description="Disordered" evidence="1">
    <location>
        <begin position="197"/>
        <end position="228"/>
    </location>
</feature>
<dbReference type="STRING" id="578459.A0A194SB42"/>
<feature type="compositionally biased region" description="Basic residues" evidence="1">
    <location>
        <begin position="293"/>
        <end position="302"/>
    </location>
</feature>
<feature type="compositionally biased region" description="Low complexity" evidence="1">
    <location>
        <begin position="217"/>
        <end position="228"/>
    </location>
</feature>
<feature type="compositionally biased region" description="Polar residues" evidence="1">
    <location>
        <begin position="35"/>
        <end position="57"/>
    </location>
</feature>
<evidence type="ECO:0000259" key="2">
    <source>
        <dbReference type="PROSITE" id="PS50020"/>
    </source>
</evidence>
<dbReference type="OMA" id="VGHERNG"/>
<feature type="compositionally biased region" description="Low complexity" evidence="1">
    <location>
        <begin position="394"/>
        <end position="403"/>
    </location>
</feature>
<feature type="compositionally biased region" description="Low complexity" evidence="1">
    <location>
        <begin position="316"/>
        <end position="327"/>
    </location>
</feature>
<feature type="compositionally biased region" description="Basic residues" evidence="1">
    <location>
        <begin position="667"/>
        <end position="688"/>
    </location>
</feature>
<feature type="compositionally biased region" description="Basic and acidic residues" evidence="1">
    <location>
        <begin position="574"/>
        <end position="640"/>
    </location>
</feature>
<dbReference type="SMART" id="SM00456">
    <property type="entry name" value="WW"/>
    <property type="match status" value="1"/>
</dbReference>
<feature type="compositionally biased region" description="Basic and acidic residues" evidence="1">
    <location>
        <begin position="914"/>
        <end position="931"/>
    </location>
</feature>
<feature type="compositionally biased region" description="Low complexity" evidence="1">
    <location>
        <begin position="197"/>
        <end position="210"/>
    </location>
</feature>
<feature type="domain" description="WW" evidence="2">
    <location>
        <begin position="112"/>
        <end position="146"/>
    </location>
</feature>
<feature type="region of interest" description="Disordered" evidence="1">
    <location>
        <begin position="574"/>
        <end position="931"/>
    </location>
</feature>
<dbReference type="GeneID" id="28976320"/>
<name>A0A194SB42_RHOGW</name>
<feature type="compositionally biased region" description="Low complexity" evidence="1">
    <location>
        <begin position="58"/>
        <end position="76"/>
    </location>
</feature>
<gene>
    <name evidence="3" type="ORF">RHOBADRAFT_51498</name>
</gene>
<dbReference type="Pfam" id="PF00397">
    <property type="entry name" value="WW"/>
    <property type="match status" value="1"/>
</dbReference>
<evidence type="ECO:0000256" key="1">
    <source>
        <dbReference type="SAM" id="MobiDB-lite"/>
    </source>
</evidence>
<feature type="compositionally biased region" description="Basic residues" evidence="1">
    <location>
        <begin position="816"/>
        <end position="828"/>
    </location>
</feature>
<feature type="region of interest" description="Disordered" evidence="1">
    <location>
        <begin position="504"/>
        <end position="543"/>
    </location>
</feature>
<organism evidence="3 4">
    <name type="scientific">Rhodotorula graminis (strain WP1)</name>
    <dbReference type="NCBI Taxonomy" id="578459"/>
    <lineage>
        <taxon>Eukaryota</taxon>
        <taxon>Fungi</taxon>
        <taxon>Dikarya</taxon>
        <taxon>Basidiomycota</taxon>
        <taxon>Pucciniomycotina</taxon>
        <taxon>Microbotryomycetes</taxon>
        <taxon>Sporidiobolales</taxon>
        <taxon>Sporidiobolaceae</taxon>
        <taxon>Rhodotorula</taxon>
    </lineage>
</organism>
<feature type="compositionally biased region" description="Basic and acidic residues" evidence="1">
    <location>
        <begin position="838"/>
        <end position="862"/>
    </location>
</feature>
<feature type="compositionally biased region" description="Gly residues" evidence="1">
    <location>
        <begin position="863"/>
        <end position="875"/>
    </location>
</feature>
<accession>A0A194SB42</accession>
<feature type="region of interest" description="Disordered" evidence="1">
    <location>
        <begin position="241"/>
        <end position="476"/>
    </location>
</feature>
<dbReference type="InterPro" id="IPR001202">
    <property type="entry name" value="WW_dom"/>
</dbReference>
<dbReference type="AlphaFoldDB" id="A0A194SB42"/>
<evidence type="ECO:0000313" key="3">
    <source>
        <dbReference type="EMBL" id="KPV77675.1"/>
    </source>
</evidence>
<dbReference type="Gene3D" id="2.20.70.10">
    <property type="match status" value="1"/>
</dbReference>
<feature type="compositionally biased region" description="Acidic residues" evidence="1">
    <location>
        <begin position="1"/>
        <end position="14"/>
    </location>
</feature>
<dbReference type="InterPro" id="IPR036020">
    <property type="entry name" value="WW_dom_sf"/>
</dbReference>
<feature type="compositionally biased region" description="Basic and acidic residues" evidence="1">
    <location>
        <begin position="803"/>
        <end position="815"/>
    </location>
</feature>
<keyword evidence="4" id="KW-1185">Reference proteome</keyword>
<reference evidence="3 4" key="1">
    <citation type="journal article" date="2015" name="Front. Microbiol.">
        <title>Genome sequence of the plant growth promoting endophytic yeast Rhodotorula graminis WP1.</title>
        <authorList>
            <person name="Firrincieli A."/>
            <person name="Otillar R."/>
            <person name="Salamov A."/>
            <person name="Schmutz J."/>
            <person name="Khan Z."/>
            <person name="Redman R.S."/>
            <person name="Fleck N.D."/>
            <person name="Lindquist E."/>
            <person name="Grigoriev I.V."/>
            <person name="Doty S.L."/>
        </authorList>
    </citation>
    <scope>NUCLEOTIDE SEQUENCE [LARGE SCALE GENOMIC DNA]</scope>
    <source>
        <strain evidence="3 4">WP1</strain>
    </source>
</reference>
<dbReference type="Proteomes" id="UP000053890">
    <property type="component" value="Unassembled WGS sequence"/>
</dbReference>
<feature type="compositionally biased region" description="Low complexity" evidence="1">
    <location>
        <begin position="83"/>
        <end position="95"/>
    </location>
</feature>
<dbReference type="EMBL" id="KQ474074">
    <property type="protein sequence ID" value="KPV77675.1"/>
    <property type="molecule type" value="Genomic_DNA"/>
</dbReference>
<feature type="region of interest" description="Disordered" evidence="1">
    <location>
        <begin position="1"/>
        <end position="112"/>
    </location>
</feature>
<sequence>MHQDDELDFGEDDLVLQPAPAHLASSLDQVDPDSAASTSTAHQGSAAPPSTTMTSLNATAPGATTTTAAGPAHAATVSAHQLAPASAAQTAASTPPVQPKKPHDESLDALGNKLPQGWVSRVSKSTGNVYYRNTVLNTSAWDIPTEPAVPAQPEPVVAHVAPVVAAPAEQAPVAAVPAPAAPVLAPEQAPALVALEPVPQQQPQQETQMQDVRSHDASAPSAPVAPKPRVFVHPDRLKFADPEAAASSTSSFAPPTGPRGGSSMYPARRTSTAAQERHALPPQDQIVAPTAPARRRGGRSGRRSVGGDGFAANQIPVGTPRGPRVGGAAEQGTPGASAGLDDRWAASPAPAAASAVDASEPRFAVPSGPRAGRDRPPHIAAAAASTPSLNRYPSSSASATLASPVAEPGSALSPPTTRRTLYSPATDRDASLDPHASARLPAPSESASPGPERGNGRQQSLGAVSASSGLSQAEKLEQQRLARLAATGGPPPSLSALDVAPSVSSDRFAPSFGSVDAAGGSADRFAPRGGRRGRGGRGGDGAAAPAAVLVGANSMPVGAAGGGWGDRARIAREKLEREEREAKERDEARDAARREQIKRDAEDDERRRMRAEEADVVLGRERERKRLEDEAEAREKERRASAYGARGAGGRGAPRRSRSPERETSSRRRSMSPAPRRRSPSPPPRHRSPSPPARRRDYSPPPSMSRGRDYSPPPATGRGHSPSPPLMRMRSRSPPPHLRRRGGGGGQRSPSPGRLPPLRFPMGNILDKSSSALRGRFRDPEADAAGPDSSLIRSAGPMMPLGDGRRAPFDDVDSPKKRRARGGKSRRGRASEGMYLDEADRGGARRERSLSPRRGEREDDLRGGGSRWNGDGRGGSLASPIPRPGPSLLSRLGGTGSSLPDKPGPSSSSSAGKRVRDPEEVIREEEKRKRL</sequence>
<feature type="compositionally biased region" description="Low complexity" evidence="1">
    <location>
        <begin position="441"/>
        <end position="473"/>
    </location>
</feature>
<evidence type="ECO:0000313" key="4">
    <source>
        <dbReference type="Proteomes" id="UP000053890"/>
    </source>
</evidence>
<dbReference type="OrthoDB" id="2530521at2759"/>
<protein>
    <recommendedName>
        <fullName evidence="2">WW domain-containing protein</fullName>
    </recommendedName>
</protein>
<dbReference type="PROSITE" id="PS50020">
    <property type="entry name" value="WW_DOMAIN_2"/>
    <property type="match status" value="1"/>
</dbReference>
<feature type="compositionally biased region" description="Low complexity" evidence="1">
    <location>
        <begin position="345"/>
        <end position="355"/>
    </location>
</feature>
<dbReference type="SUPFAM" id="SSF51045">
    <property type="entry name" value="WW domain"/>
    <property type="match status" value="1"/>
</dbReference>
<proteinExistence type="predicted"/>